<dbReference type="Pfam" id="PF00188">
    <property type="entry name" value="CAP"/>
    <property type="match status" value="1"/>
</dbReference>
<dbReference type="PROSITE" id="PS51257">
    <property type="entry name" value="PROKAR_LIPOPROTEIN"/>
    <property type="match status" value="1"/>
</dbReference>
<reference evidence="2 3" key="1">
    <citation type="submission" date="2020-08" db="EMBL/GenBank/DDBJ databases">
        <title>Genomic Encyclopedia of Type Strains, Phase IV (KMG-IV): sequencing the most valuable type-strain genomes for metagenomic binning, comparative biology and taxonomic classification.</title>
        <authorList>
            <person name="Goeker M."/>
        </authorList>
    </citation>
    <scope>NUCLEOTIDE SEQUENCE [LARGE SCALE GENOMIC DNA]</scope>
    <source>
        <strain evidence="2 3">DSM 21458</strain>
    </source>
</reference>
<dbReference type="AlphaFoldDB" id="A0A841I3L8"/>
<feature type="domain" description="SCP" evidence="1">
    <location>
        <begin position="31"/>
        <end position="133"/>
    </location>
</feature>
<dbReference type="SUPFAM" id="SSF55797">
    <property type="entry name" value="PR-1-like"/>
    <property type="match status" value="1"/>
</dbReference>
<evidence type="ECO:0000313" key="3">
    <source>
        <dbReference type="Proteomes" id="UP000569951"/>
    </source>
</evidence>
<accession>A0A841I3L8</accession>
<comment type="caution">
    <text evidence="2">The sequence shown here is derived from an EMBL/GenBank/DDBJ whole genome shotgun (WGS) entry which is preliminary data.</text>
</comment>
<dbReference type="InterPro" id="IPR035940">
    <property type="entry name" value="CAP_sf"/>
</dbReference>
<keyword evidence="3" id="KW-1185">Reference proteome</keyword>
<proteinExistence type="predicted"/>
<organism evidence="2 3">
    <name type="scientific">Deinobacterium chartae</name>
    <dbReference type="NCBI Taxonomy" id="521158"/>
    <lineage>
        <taxon>Bacteria</taxon>
        <taxon>Thermotogati</taxon>
        <taxon>Deinococcota</taxon>
        <taxon>Deinococci</taxon>
        <taxon>Deinococcales</taxon>
        <taxon>Deinococcaceae</taxon>
        <taxon>Deinobacterium</taxon>
    </lineage>
</organism>
<dbReference type="RefSeq" id="WP_183988380.1">
    <property type="nucleotide sequence ID" value="NZ_JACHHG010000013.1"/>
</dbReference>
<name>A0A841I3L8_9DEIO</name>
<dbReference type="Gene3D" id="3.40.33.10">
    <property type="entry name" value="CAP"/>
    <property type="match status" value="1"/>
</dbReference>
<protein>
    <submittedName>
        <fullName evidence="2">Uncharacterized protein YkwD</fullName>
    </submittedName>
</protein>
<evidence type="ECO:0000259" key="1">
    <source>
        <dbReference type="Pfam" id="PF00188"/>
    </source>
</evidence>
<gene>
    <name evidence="2" type="ORF">HNR42_003089</name>
</gene>
<dbReference type="InterPro" id="IPR014044">
    <property type="entry name" value="CAP_dom"/>
</dbReference>
<dbReference type="EMBL" id="JACHHG010000013">
    <property type="protein sequence ID" value="MBB6099636.1"/>
    <property type="molecule type" value="Genomic_DNA"/>
</dbReference>
<sequence length="142" mass="15719">MFRALYPLGLLGLLGACDLRSERSAEQHLFDRVNRVRAQARSCGSATMDKAGPLRMDPRLAQAAALRAAEPQRTVTAAVRESGLEKFDALSESQVRGSKTFDTALDAWLADQAHCLNLMNDRFVRAGVGRHHDRWVLLMMAP</sequence>
<dbReference type="Proteomes" id="UP000569951">
    <property type="component" value="Unassembled WGS sequence"/>
</dbReference>
<evidence type="ECO:0000313" key="2">
    <source>
        <dbReference type="EMBL" id="MBB6099636.1"/>
    </source>
</evidence>